<dbReference type="PANTHER" id="PTHR33908:SF11">
    <property type="entry name" value="MEMBRANE PROTEIN"/>
    <property type="match status" value="1"/>
</dbReference>
<evidence type="ECO:0000256" key="6">
    <source>
        <dbReference type="ARBA" id="ARBA00022989"/>
    </source>
</evidence>
<organism evidence="10 11">
    <name type="scientific">candidate division WWE3 bacterium CG23_combo_of_CG06-09_8_20_14_all_40_14</name>
    <dbReference type="NCBI Taxonomy" id="1975095"/>
    <lineage>
        <taxon>Bacteria</taxon>
        <taxon>Katanobacteria</taxon>
    </lineage>
</organism>
<evidence type="ECO:0000256" key="3">
    <source>
        <dbReference type="ARBA" id="ARBA00022676"/>
    </source>
</evidence>
<accession>A0A2G9XBV9</accession>
<dbReference type="AlphaFoldDB" id="A0A2G9XBV9"/>
<dbReference type="GO" id="GO:0009103">
    <property type="term" value="P:lipopolysaccharide biosynthetic process"/>
    <property type="evidence" value="ECO:0007669"/>
    <property type="project" value="UniProtKB-ARBA"/>
</dbReference>
<feature type="transmembrane region" description="Helical" evidence="8">
    <location>
        <begin position="374"/>
        <end position="394"/>
    </location>
</feature>
<gene>
    <name evidence="10" type="ORF">COX53_02275</name>
</gene>
<evidence type="ECO:0000259" key="9">
    <source>
        <dbReference type="Pfam" id="PF13231"/>
    </source>
</evidence>
<evidence type="ECO:0000256" key="2">
    <source>
        <dbReference type="ARBA" id="ARBA00022475"/>
    </source>
</evidence>
<evidence type="ECO:0000256" key="8">
    <source>
        <dbReference type="SAM" id="Phobius"/>
    </source>
</evidence>
<dbReference type="GO" id="GO:0016763">
    <property type="term" value="F:pentosyltransferase activity"/>
    <property type="evidence" value="ECO:0007669"/>
    <property type="project" value="TreeGrafter"/>
</dbReference>
<evidence type="ECO:0000256" key="7">
    <source>
        <dbReference type="ARBA" id="ARBA00023136"/>
    </source>
</evidence>
<proteinExistence type="predicted"/>
<evidence type="ECO:0000256" key="4">
    <source>
        <dbReference type="ARBA" id="ARBA00022679"/>
    </source>
</evidence>
<sequence length="508" mass="58822">MTHKNKFSIRQLADNFQFSNWPALLVISAITLFLCFYNVGGLEVGRDEGVHAFAAKTLAFEGRYALKSGMDYYNFDRRIAVGPTIIAPTALLFKLFGVSLYTIRAVPALYFLLFILAFYFLVKREFSKTTAFLTCLLILSSQWSFWRDIALFNPIYRTLTGESAGLFFLALSLLLWKRGWVSAFVLGLAILTKYQFALAIVPFLLVRFAKYGILPNRENPGLEKLKEFLSTGFFLAFPLFCWFLVQYMLLVSESFWSQLSSYRNFSDQTCDLSFIRIKQNIIDKWAELTPPALKIFFTLPAIIYGWFHTVREKAFRNGVKVFMIIFSTIWMVWYLFSRGYIRYEIPGLYFSLIFLSLFFVNCFKGVSFKKDTPLLIFITSLFTLIIGFGFYINYREAKVIEPKSAYNMAKYLKAQVSPGNILTGELDYAVDLFLDDRRLSLFHAFSGARQKASLDENFVYPTNNNYSYIISKDNDPTFESLLRLDDWRFVEKFGDLSLYRFVDCGCGN</sequence>
<feature type="transmembrane region" description="Helical" evidence="8">
    <location>
        <begin position="228"/>
        <end position="250"/>
    </location>
</feature>
<keyword evidence="3" id="KW-0328">Glycosyltransferase</keyword>
<reference evidence="10 11" key="1">
    <citation type="submission" date="2017-09" db="EMBL/GenBank/DDBJ databases">
        <title>Depth-based differentiation of microbial function through sediment-hosted aquifers and enrichment of novel symbionts in the deep terrestrial subsurface.</title>
        <authorList>
            <person name="Probst A.J."/>
            <person name="Ladd B."/>
            <person name="Jarett J.K."/>
            <person name="Geller-Mcgrath D.E."/>
            <person name="Sieber C.M."/>
            <person name="Emerson J.B."/>
            <person name="Anantharaman K."/>
            <person name="Thomas B.C."/>
            <person name="Malmstrom R."/>
            <person name="Stieglmeier M."/>
            <person name="Klingl A."/>
            <person name="Woyke T."/>
            <person name="Ryan C.M."/>
            <person name="Banfield J.F."/>
        </authorList>
    </citation>
    <scope>NUCLEOTIDE SEQUENCE [LARGE SCALE GENOMIC DNA]</scope>
    <source>
        <strain evidence="10">CG23_combo_of_CG06-09_8_20_14_all_40_14</strain>
    </source>
</reference>
<comment type="subcellular location">
    <subcellularLocation>
        <location evidence="1">Cell membrane</location>
        <topology evidence="1">Multi-pass membrane protein</topology>
    </subcellularLocation>
</comment>
<feature type="transmembrane region" description="Helical" evidence="8">
    <location>
        <begin position="183"/>
        <end position="208"/>
    </location>
</feature>
<name>A0A2G9XBV9_UNCKA</name>
<dbReference type="EMBL" id="PCQY01000028">
    <property type="protein sequence ID" value="PIP04478.1"/>
    <property type="molecule type" value="Genomic_DNA"/>
</dbReference>
<keyword evidence="6 8" id="KW-1133">Transmembrane helix</keyword>
<keyword evidence="5 8" id="KW-0812">Transmembrane</keyword>
<protein>
    <recommendedName>
        <fullName evidence="9">Glycosyltransferase RgtA/B/C/D-like domain-containing protein</fullName>
    </recommendedName>
</protein>
<feature type="transmembrane region" description="Helical" evidence="8">
    <location>
        <begin position="158"/>
        <end position="176"/>
    </location>
</feature>
<evidence type="ECO:0000256" key="5">
    <source>
        <dbReference type="ARBA" id="ARBA00022692"/>
    </source>
</evidence>
<dbReference type="InterPro" id="IPR038731">
    <property type="entry name" value="RgtA/B/C-like"/>
</dbReference>
<feature type="domain" description="Glycosyltransferase RgtA/B/C/D-like" evidence="9">
    <location>
        <begin position="89"/>
        <end position="215"/>
    </location>
</feature>
<dbReference type="Proteomes" id="UP000231388">
    <property type="component" value="Unassembled WGS sequence"/>
</dbReference>
<feature type="transmembrane region" description="Helical" evidence="8">
    <location>
        <begin position="348"/>
        <end position="368"/>
    </location>
</feature>
<comment type="caution">
    <text evidence="10">The sequence shown here is derived from an EMBL/GenBank/DDBJ whole genome shotgun (WGS) entry which is preliminary data.</text>
</comment>
<keyword evidence="4" id="KW-0808">Transferase</keyword>
<evidence type="ECO:0000313" key="11">
    <source>
        <dbReference type="Proteomes" id="UP000231388"/>
    </source>
</evidence>
<feature type="transmembrane region" description="Helical" evidence="8">
    <location>
        <begin position="319"/>
        <end position="336"/>
    </location>
</feature>
<dbReference type="InterPro" id="IPR050297">
    <property type="entry name" value="LipidA_mod_glycosyltrf_83"/>
</dbReference>
<feature type="transmembrane region" description="Helical" evidence="8">
    <location>
        <begin position="285"/>
        <end position="307"/>
    </location>
</feature>
<feature type="transmembrane region" description="Helical" evidence="8">
    <location>
        <begin position="101"/>
        <end position="122"/>
    </location>
</feature>
<dbReference type="PANTHER" id="PTHR33908">
    <property type="entry name" value="MANNOSYLTRANSFERASE YKCB-RELATED"/>
    <property type="match status" value="1"/>
</dbReference>
<evidence type="ECO:0000313" key="10">
    <source>
        <dbReference type="EMBL" id="PIP04478.1"/>
    </source>
</evidence>
<keyword evidence="7 8" id="KW-0472">Membrane</keyword>
<feature type="transmembrane region" description="Helical" evidence="8">
    <location>
        <begin position="21"/>
        <end position="39"/>
    </location>
</feature>
<evidence type="ECO:0000256" key="1">
    <source>
        <dbReference type="ARBA" id="ARBA00004651"/>
    </source>
</evidence>
<keyword evidence="2" id="KW-1003">Cell membrane</keyword>
<dbReference type="GO" id="GO:0005886">
    <property type="term" value="C:plasma membrane"/>
    <property type="evidence" value="ECO:0007669"/>
    <property type="project" value="UniProtKB-SubCell"/>
</dbReference>
<dbReference type="Pfam" id="PF13231">
    <property type="entry name" value="PMT_2"/>
    <property type="match status" value="1"/>
</dbReference>